<evidence type="ECO:0000313" key="3">
    <source>
        <dbReference type="EMBL" id="OJE41930.1"/>
    </source>
</evidence>
<dbReference type="Gene3D" id="3.40.50.150">
    <property type="entry name" value="Vaccinia Virus protein VP39"/>
    <property type="match status" value="1"/>
</dbReference>
<dbReference type="RefSeq" id="WP_071746644.1">
    <property type="nucleotide sequence ID" value="NZ_MACH01000111.1"/>
</dbReference>
<dbReference type="AlphaFoldDB" id="A0AA44KTX7"/>
<dbReference type="Proteomes" id="UP000183185">
    <property type="component" value="Unassembled WGS sequence"/>
</dbReference>
<dbReference type="InterPro" id="IPR013216">
    <property type="entry name" value="Methyltransf_11"/>
</dbReference>
<dbReference type="PANTHER" id="PTHR45277:SF1">
    <property type="entry name" value="EXPRESSED PROTEIN"/>
    <property type="match status" value="1"/>
</dbReference>
<name>A0AA44KTX7_9BACI</name>
<evidence type="ECO:0000259" key="2">
    <source>
        <dbReference type="Pfam" id="PF08241"/>
    </source>
</evidence>
<keyword evidence="1" id="KW-1133">Transmembrane helix</keyword>
<organism evidence="3 4">
    <name type="scientific">Bacillus proteolyticus</name>
    <dbReference type="NCBI Taxonomy" id="2026192"/>
    <lineage>
        <taxon>Bacteria</taxon>
        <taxon>Bacillati</taxon>
        <taxon>Bacillota</taxon>
        <taxon>Bacilli</taxon>
        <taxon>Bacillales</taxon>
        <taxon>Bacillaceae</taxon>
        <taxon>Bacillus</taxon>
        <taxon>Bacillus cereus group</taxon>
    </lineage>
</organism>
<dbReference type="PANTHER" id="PTHR45277">
    <property type="entry name" value="EXPRESSED PROTEIN"/>
    <property type="match status" value="1"/>
</dbReference>
<proteinExistence type="predicted"/>
<accession>A0AA44KTX7</accession>
<sequence length="260" mass="29673">MADNLKTKANYRTWIRIYKLLIFWFFSLILLSVILLPINLYLRVLSGILALPFIYIAFILSYSVYQFSAFGGNYQSKIHDLIVAKVNWDGKGKILDIGTGSGSLIIKLARTFPESFLTGIDYWGGNWEYSKAQCQQNAKIEGVSDRIDFLKASAAELPFTDDEFDIIVSCLTFHEVQDKENKTEVIKEALRVLKPGGKFIFLDLFMDEKIFEDERGLLNELKKHGVSELNSYKLAEKIKLPKLLLNKKVLGNAMILNGRK</sequence>
<dbReference type="InterPro" id="IPR029063">
    <property type="entry name" value="SAM-dependent_MTases_sf"/>
</dbReference>
<dbReference type="Pfam" id="PF08241">
    <property type="entry name" value="Methyltransf_11"/>
    <property type="match status" value="1"/>
</dbReference>
<feature type="domain" description="Methyltransferase type 11" evidence="2">
    <location>
        <begin position="95"/>
        <end position="201"/>
    </location>
</feature>
<evidence type="ECO:0000313" key="4">
    <source>
        <dbReference type="Proteomes" id="UP000183185"/>
    </source>
</evidence>
<keyword evidence="1" id="KW-0472">Membrane</keyword>
<dbReference type="GO" id="GO:0008757">
    <property type="term" value="F:S-adenosylmethionine-dependent methyltransferase activity"/>
    <property type="evidence" value="ECO:0007669"/>
    <property type="project" value="InterPro"/>
</dbReference>
<feature type="transmembrane region" description="Helical" evidence="1">
    <location>
        <begin position="44"/>
        <end position="65"/>
    </location>
</feature>
<gene>
    <name evidence="3" type="ORF">BAQ49_12220</name>
</gene>
<comment type="caution">
    <text evidence="3">The sequence shown here is derived from an EMBL/GenBank/DDBJ whole genome shotgun (WGS) entry which is preliminary data.</text>
</comment>
<keyword evidence="1" id="KW-0812">Transmembrane</keyword>
<dbReference type="SUPFAM" id="SSF53335">
    <property type="entry name" value="S-adenosyl-L-methionine-dependent methyltransferases"/>
    <property type="match status" value="1"/>
</dbReference>
<feature type="transmembrane region" description="Helical" evidence="1">
    <location>
        <begin position="20"/>
        <end position="38"/>
    </location>
</feature>
<evidence type="ECO:0000256" key="1">
    <source>
        <dbReference type="SAM" id="Phobius"/>
    </source>
</evidence>
<protein>
    <submittedName>
        <fullName evidence="3">Methyltransferase type 11</fullName>
    </submittedName>
</protein>
<dbReference type="GO" id="GO:0032259">
    <property type="term" value="P:methylation"/>
    <property type="evidence" value="ECO:0007669"/>
    <property type="project" value="UniProtKB-KW"/>
</dbReference>
<dbReference type="EMBL" id="MACH01000111">
    <property type="protein sequence ID" value="OJE41930.1"/>
    <property type="molecule type" value="Genomic_DNA"/>
</dbReference>
<keyword evidence="3" id="KW-0808">Transferase</keyword>
<keyword evidence="3" id="KW-0489">Methyltransferase</keyword>
<dbReference type="CDD" id="cd02440">
    <property type="entry name" value="AdoMet_MTases"/>
    <property type="match status" value="1"/>
</dbReference>
<reference evidence="3 4" key="1">
    <citation type="submission" date="2016-06" db="EMBL/GenBank/DDBJ databases">
        <title>First insights into the genetic diversity and population structure of in the Bacillus cereus group bacteria from diverse marine environments.</title>
        <authorList>
            <person name="Liu Y."/>
            <person name="Lai Q."/>
            <person name="Shao Z."/>
        </authorList>
    </citation>
    <scope>NUCLEOTIDE SEQUENCE [LARGE SCALE GENOMIC DNA]</scope>
    <source>
        <strain evidence="3 4">TD42</strain>
    </source>
</reference>